<dbReference type="EMBL" id="GL376560">
    <property type="status" value="NOT_ANNOTATED_CDS"/>
    <property type="molecule type" value="Genomic_DNA"/>
</dbReference>
<dbReference type="Gene3D" id="3.40.50.620">
    <property type="entry name" value="HUPs"/>
    <property type="match status" value="1"/>
</dbReference>
<dbReference type="GO" id="GO:0002161">
    <property type="term" value="F:aminoacyl-tRNA deacylase activity"/>
    <property type="evidence" value="ECO:0007669"/>
    <property type="project" value="InterPro"/>
</dbReference>
<comment type="similarity">
    <text evidence="1 9">Belongs to the class-I aminoacyl-tRNA synthetase family.</text>
</comment>
<evidence type="ECO:0000256" key="5">
    <source>
        <dbReference type="ARBA" id="ARBA00022840"/>
    </source>
</evidence>
<dbReference type="InterPro" id="IPR014729">
    <property type="entry name" value="Rossmann-like_a/b/a_fold"/>
</dbReference>
<dbReference type="InterPro" id="IPR013155">
    <property type="entry name" value="M/V/L/I-tRNA-synth_anticd-bd"/>
</dbReference>
<keyword evidence="7 9" id="KW-0030">Aminoacyl-tRNA synthetase</keyword>
<evidence type="ECO:0000256" key="8">
    <source>
        <dbReference type="ARBA" id="ARBA00030520"/>
    </source>
</evidence>
<dbReference type="Gene3D" id="3.90.740.10">
    <property type="entry name" value="Valyl/Leucyl/Isoleucyl-tRNA synthetase, editing domain"/>
    <property type="match status" value="1"/>
</dbReference>
<dbReference type="InterPro" id="IPR055416">
    <property type="entry name" value="RBD_LARS1"/>
</dbReference>
<dbReference type="CDD" id="cd07959">
    <property type="entry name" value="Anticodon_Ia_Leu_AEc"/>
    <property type="match status" value="1"/>
</dbReference>
<dbReference type="FunFam" id="3.90.740.10:FF:000001">
    <property type="entry name" value="Leucine--tRNA ligase, cytoplasmic"/>
    <property type="match status" value="1"/>
</dbReference>
<keyword evidence="4 9" id="KW-0547">Nucleotide-binding</keyword>
<evidence type="ECO:0000313" key="14">
    <source>
        <dbReference type="Proteomes" id="UP000019132"/>
    </source>
</evidence>
<dbReference type="InterPro" id="IPR001412">
    <property type="entry name" value="aa-tRNA-synth_I_CS"/>
</dbReference>
<dbReference type="OMA" id="KPTCLME"/>
<evidence type="ECO:0000259" key="12">
    <source>
        <dbReference type="Pfam" id="PF24810"/>
    </source>
</evidence>
<keyword evidence="5 9" id="KW-0067">ATP-binding</keyword>
<evidence type="ECO:0000256" key="4">
    <source>
        <dbReference type="ARBA" id="ARBA00022741"/>
    </source>
</evidence>
<protein>
    <recommendedName>
        <fullName evidence="2">leucine--tRNA ligase</fullName>
        <ecNumber evidence="2">6.1.1.4</ecNumber>
    </recommendedName>
    <alternativeName>
        <fullName evidence="8">Leucyl-tRNA synthetase</fullName>
    </alternativeName>
</protein>
<dbReference type="Pfam" id="PF00133">
    <property type="entry name" value="tRNA-synt_1"/>
    <property type="match status" value="2"/>
</dbReference>
<dbReference type="HOGENOM" id="CLU_004174_1_1_1"/>
<keyword evidence="14" id="KW-1185">Reference proteome</keyword>
<dbReference type="NCBIfam" id="TIGR00395">
    <property type="entry name" value="leuS_arch"/>
    <property type="match status" value="1"/>
</dbReference>
<feature type="domain" description="Aminoacyl-tRNA synthetase class Ia" evidence="10">
    <location>
        <begin position="193"/>
        <end position="767"/>
    </location>
</feature>
<name>K3WQ54_GLOUD</name>
<dbReference type="SUPFAM" id="SSF50677">
    <property type="entry name" value="ValRS/IleRS/LeuRS editing domain"/>
    <property type="match status" value="1"/>
</dbReference>
<dbReference type="InterPro" id="IPR009080">
    <property type="entry name" value="tRNAsynth_Ia_anticodon-bd"/>
</dbReference>
<dbReference type="Proteomes" id="UP000019132">
    <property type="component" value="Unassembled WGS sequence"/>
</dbReference>
<accession>K3WQ54</accession>
<reference evidence="14" key="1">
    <citation type="journal article" date="2010" name="Genome Biol.">
        <title>Genome sequence of the necrotrophic plant pathogen Pythium ultimum reveals original pathogenicity mechanisms and effector repertoire.</title>
        <authorList>
            <person name="Levesque C.A."/>
            <person name="Brouwer H."/>
            <person name="Cano L."/>
            <person name="Hamilton J.P."/>
            <person name="Holt C."/>
            <person name="Huitema E."/>
            <person name="Raffaele S."/>
            <person name="Robideau G.P."/>
            <person name="Thines M."/>
            <person name="Win J."/>
            <person name="Zerillo M.M."/>
            <person name="Beakes G.W."/>
            <person name="Boore J.L."/>
            <person name="Busam D."/>
            <person name="Dumas B."/>
            <person name="Ferriera S."/>
            <person name="Fuerstenberg S.I."/>
            <person name="Gachon C.M."/>
            <person name="Gaulin E."/>
            <person name="Govers F."/>
            <person name="Grenville-Briggs L."/>
            <person name="Horner N."/>
            <person name="Hostetler J."/>
            <person name="Jiang R.H."/>
            <person name="Johnson J."/>
            <person name="Krajaejun T."/>
            <person name="Lin H."/>
            <person name="Meijer H.J."/>
            <person name="Moore B."/>
            <person name="Morris P."/>
            <person name="Phuntmart V."/>
            <person name="Puiu D."/>
            <person name="Shetty J."/>
            <person name="Stajich J.E."/>
            <person name="Tripathy S."/>
            <person name="Wawra S."/>
            <person name="van West P."/>
            <person name="Whitty B.R."/>
            <person name="Coutinho P.M."/>
            <person name="Henrissat B."/>
            <person name="Martin F."/>
            <person name="Thomas P.D."/>
            <person name="Tyler B.M."/>
            <person name="De Vries R.P."/>
            <person name="Kamoun S."/>
            <person name="Yandell M."/>
            <person name="Tisserat N."/>
            <person name="Buell C.R."/>
        </authorList>
    </citation>
    <scope>NUCLEOTIDE SEQUENCE</scope>
    <source>
        <strain evidence="14">DAOM:BR144</strain>
    </source>
</reference>
<evidence type="ECO:0000256" key="7">
    <source>
        <dbReference type="ARBA" id="ARBA00023146"/>
    </source>
</evidence>
<dbReference type="EC" id="6.1.1.4" evidence="2"/>
<dbReference type="PROSITE" id="PS00178">
    <property type="entry name" value="AA_TRNA_LIGASE_I"/>
    <property type="match status" value="1"/>
</dbReference>
<evidence type="ECO:0000259" key="10">
    <source>
        <dbReference type="Pfam" id="PF00133"/>
    </source>
</evidence>
<evidence type="ECO:0000313" key="13">
    <source>
        <dbReference type="EnsemblProtists" id="PYU1_T007096"/>
    </source>
</evidence>
<proteinExistence type="inferred from homology"/>
<dbReference type="Pfam" id="PF08264">
    <property type="entry name" value="Anticodon_1"/>
    <property type="match status" value="1"/>
</dbReference>
<evidence type="ECO:0000256" key="9">
    <source>
        <dbReference type="RuleBase" id="RU363035"/>
    </source>
</evidence>
<dbReference type="Pfam" id="PF24810">
    <property type="entry name" value="RBD_LARS1"/>
    <property type="match status" value="1"/>
</dbReference>
<feature type="domain" description="Leucine--tRNA ligase RagD-binding" evidence="12">
    <location>
        <begin position="965"/>
        <end position="1037"/>
    </location>
</feature>
<dbReference type="eggNOG" id="KOG0437">
    <property type="taxonomic scope" value="Eukaryota"/>
</dbReference>
<dbReference type="GO" id="GO:0006429">
    <property type="term" value="P:leucyl-tRNA aminoacylation"/>
    <property type="evidence" value="ECO:0007669"/>
    <property type="project" value="InterPro"/>
</dbReference>
<keyword evidence="6 9" id="KW-0648">Protein biosynthesis</keyword>
<feature type="domain" description="Methionyl/Valyl/Leucyl/Isoleucyl-tRNA synthetase anticodon-binding" evidence="11">
    <location>
        <begin position="808"/>
        <end position="936"/>
    </location>
</feature>
<dbReference type="PANTHER" id="PTHR45794:SF1">
    <property type="entry name" value="LEUCINE--TRNA LIGASE, CYTOPLASMIC"/>
    <property type="match status" value="1"/>
</dbReference>
<reference evidence="13" key="3">
    <citation type="submission" date="2015-02" db="UniProtKB">
        <authorList>
            <consortium name="EnsemblProtists"/>
        </authorList>
    </citation>
    <scope>IDENTIFICATION</scope>
    <source>
        <strain evidence="13">DAOM BR144</strain>
    </source>
</reference>
<dbReference type="InterPro" id="IPR004493">
    <property type="entry name" value="Leu-tRNA-synth_Ia_arc/euk"/>
</dbReference>
<dbReference type="SUPFAM" id="SSF47323">
    <property type="entry name" value="Anticodon-binding domain of a subclass of class I aminoacyl-tRNA synthetases"/>
    <property type="match status" value="1"/>
</dbReference>
<dbReference type="AlphaFoldDB" id="K3WQ54"/>
<dbReference type="EnsemblProtists" id="PYU1_T007096">
    <property type="protein sequence ID" value="PYU1_T007096"/>
    <property type="gene ID" value="PYU1_G007081"/>
</dbReference>
<reference evidence="14" key="2">
    <citation type="submission" date="2010-04" db="EMBL/GenBank/DDBJ databases">
        <authorList>
            <person name="Buell R."/>
            <person name="Hamilton J."/>
            <person name="Hostetler J."/>
        </authorList>
    </citation>
    <scope>NUCLEOTIDE SEQUENCE [LARGE SCALE GENOMIC DNA]</scope>
    <source>
        <strain evidence="14">DAOM:BR144</strain>
    </source>
</reference>
<dbReference type="Gene3D" id="1.10.730.10">
    <property type="entry name" value="Isoleucyl-tRNA Synthetase, Domain 1"/>
    <property type="match status" value="1"/>
</dbReference>
<dbReference type="STRING" id="431595.K3WQ54"/>
<dbReference type="SUPFAM" id="SSF52374">
    <property type="entry name" value="Nucleotidylyl transferase"/>
    <property type="match status" value="1"/>
</dbReference>
<dbReference type="VEuPathDB" id="FungiDB:PYU1_G007081"/>
<organism evidence="13 14">
    <name type="scientific">Globisporangium ultimum (strain ATCC 200006 / CBS 805.95 / DAOM BR144)</name>
    <name type="common">Pythium ultimum</name>
    <dbReference type="NCBI Taxonomy" id="431595"/>
    <lineage>
        <taxon>Eukaryota</taxon>
        <taxon>Sar</taxon>
        <taxon>Stramenopiles</taxon>
        <taxon>Oomycota</taxon>
        <taxon>Peronosporomycetes</taxon>
        <taxon>Pythiales</taxon>
        <taxon>Pythiaceae</taxon>
        <taxon>Globisporangium</taxon>
    </lineage>
</organism>
<evidence type="ECO:0000259" key="11">
    <source>
        <dbReference type="Pfam" id="PF08264"/>
    </source>
</evidence>
<evidence type="ECO:0000256" key="1">
    <source>
        <dbReference type="ARBA" id="ARBA00005594"/>
    </source>
</evidence>
<sequence>MKNVKAQLQAVQLDEASASATKKVARRDHLIAIEHRVHELWDAAKVFESEPDPSKPKYLATFPVPYMNGYMHVGHLFSLTKVEFASRYHRLKGENVVFPFAFHCTGMPIQSAANKLKHELETYGNPPNFSADEDVKQPVEAKEQKIEGSENKAEGKKSKAMAKTGGIVRQYDILKLSNIPEDEIPRFAEPLHWLQYFSPQAMADLKRFGLSIDWRRSFITTDVNPFFDAFVRWQLNTLKERGRVSRGKRPNVYSTVDKQNCADHDRASGEGVGPQEYTLVKLRVQEPFPDKMAHLIGKNVYLGAATLRPETVFGQTNCFVLPDGDYGAFLINDNEVFIISHRAAKNLAHQEYSRKWGQEECLLELTGWDLLGLPLSPPSAHYKTVYALPLLAISMGKGTGIVMSVPSDSPDDYVAFRDLKQKPMLREKYNIADHMVLPFDIVPIINIPGYGDLAAQRVCDDLKIASQNDKEKLLKAKELVYLKGFYEGVLLVGLQKGKKVCDAKPLARQELLDAHDAIPYWEPESLVMSRSGDECVVAQLDQWYLTYGADDWKQRVLEHISDPATFDAYNPIALGEYKTTLEWLKEWAPCRQAGLGTKLPWDPQFVVESLSDTTIYMAYYTIAHHLQANLDGSQYGPHGIKAEQLTKDVFDYIFLRHAPPTESTIPIAVMEKLRAEFEYWYPVDIRASGKDLIRNHLTMCLYNHAEIWRDDPSKWPRGIFTNGHVLVDGKKMSKSAGNFLTLKDCAKEFGADATRFACADAGDGMDDANYALETCKMAILRLTSEEEWIKKTYDEAATLRTGNLQFSDRVFLHQMSNLINATAKYYDRLQWREGLHTGFFDFQIARDTYREICSRGQVAMHHDVIMRFIEAQIIMLSPITPHFCEHVWALIDKKGFVSVASWPQADEVDFALLRAGDFLNKTVRVFREALIKGSGAPKKGKKSAALAAADVASLKPTHAQVYLSSEFPEWQQKVLMFMNTVFNTDTKEFPVDFMKLLKDEVAKDASLKKKIKNVMQFAAFVKSEAAIRGQEALELRMPFDQKDVLVASKAYLIGTLELEDIQFFYVDDEISSADAKKMGMASPGKPTVHLFTQ</sequence>
<dbReference type="InterPro" id="IPR009008">
    <property type="entry name" value="Val/Leu/Ile-tRNA-synth_edit"/>
</dbReference>
<dbReference type="FunCoup" id="K3WQ54">
    <property type="interactions" value="593"/>
</dbReference>
<dbReference type="InterPro" id="IPR002300">
    <property type="entry name" value="aa-tRNA-synth_Ia"/>
</dbReference>
<dbReference type="GO" id="GO:0004823">
    <property type="term" value="F:leucine-tRNA ligase activity"/>
    <property type="evidence" value="ECO:0007669"/>
    <property type="project" value="UniProtKB-EC"/>
</dbReference>
<dbReference type="GO" id="GO:0005524">
    <property type="term" value="F:ATP binding"/>
    <property type="evidence" value="ECO:0007669"/>
    <property type="project" value="UniProtKB-KW"/>
</dbReference>
<dbReference type="InParanoid" id="K3WQ54"/>
<dbReference type="PANTHER" id="PTHR45794">
    <property type="entry name" value="LEUCYL-TRNA SYNTHETASE"/>
    <property type="match status" value="1"/>
</dbReference>
<keyword evidence="3 9" id="KW-0436">Ligase</keyword>
<evidence type="ECO:0000256" key="6">
    <source>
        <dbReference type="ARBA" id="ARBA00022917"/>
    </source>
</evidence>
<feature type="domain" description="Aminoacyl-tRNA synthetase class Ia" evidence="10">
    <location>
        <begin position="38"/>
        <end position="115"/>
    </location>
</feature>
<evidence type="ECO:0000256" key="2">
    <source>
        <dbReference type="ARBA" id="ARBA00013164"/>
    </source>
</evidence>
<evidence type="ECO:0000256" key="3">
    <source>
        <dbReference type="ARBA" id="ARBA00022598"/>
    </source>
</evidence>